<evidence type="ECO:0000313" key="2">
    <source>
        <dbReference type="EMBL" id="SCB55775.1"/>
    </source>
</evidence>
<dbReference type="RefSeq" id="WP_208610741.1">
    <property type="nucleotide sequence ID" value="NZ_FMAI01000053.1"/>
</dbReference>
<reference evidence="3" key="1">
    <citation type="submission" date="2016-08" db="EMBL/GenBank/DDBJ databases">
        <authorList>
            <person name="Varghese N."/>
            <person name="Submissions Spin"/>
        </authorList>
    </citation>
    <scope>NUCLEOTIDE SEQUENCE [LARGE SCALE GENOMIC DNA]</scope>
    <source>
        <strain evidence="3">ERR11</strain>
    </source>
</reference>
<dbReference type="InterPro" id="IPR001584">
    <property type="entry name" value="Integrase_cat-core"/>
</dbReference>
<evidence type="ECO:0000313" key="3">
    <source>
        <dbReference type="Proteomes" id="UP000199184"/>
    </source>
</evidence>
<protein>
    <recommendedName>
        <fullName evidence="1">Integrase catalytic domain-containing protein</fullName>
    </recommendedName>
</protein>
<gene>
    <name evidence="2" type="ORF">GA0061098_105318</name>
</gene>
<dbReference type="Proteomes" id="UP000199184">
    <property type="component" value="Unassembled WGS sequence"/>
</dbReference>
<feature type="domain" description="Integrase catalytic" evidence="1">
    <location>
        <begin position="1"/>
        <end position="56"/>
    </location>
</feature>
<proteinExistence type="predicted"/>
<organism evidence="2 3">
    <name type="scientific">Bradyrhizobium shewense</name>
    <dbReference type="NCBI Taxonomy" id="1761772"/>
    <lineage>
        <taxon>Bacteria</taxon>
        <taxon>Pseudomonadati</taxon>
        <taxon>Pseudomonadota</taxon>
        <taxon>Alphaproteobacteria</taxon>
        <taxon>Hyphomicrobiales</taxon>
        <taxon>Nitrobacteraceae</taxon>
        <taxon>Bradyrhizobium</taxon>
    </lineage>
</organism>
<dbReference type="PROSITE" id="PS50994">
    <property type="entry name" value="INTEGRASE"/>
    <property type="match status" value="1"/>
</dbReference>
<dbReference type="GO" id="GO:0015074">
    <property type="term" value="P:DNA integration"/>
    <property type="evidence" value="ECO:0007669"/>
    <property type="project" value="InterPro"/>
</dbReference>
<evidence type="ECO:0000259" key="1">
    <source>
        <dbReference type="PROSITE" id="PS50994"/>
    </source>
</evidence>
<dbReference type="EMBL" id="FMAI01000053">
    <property type="protein sequence ID" value="SCB55775.1"/>
    <property type="molecule type" value="Genomic_DNA"/>
</dbReference>
<accession>A0A1C3XU89</accession>
<keyword evidence="3" id="KW-1185">Reference proteome</keyword>
<sequence>MSDNLKAGITRACFHEPMVNRTYADLARHYRTAIVLARPYRPRDKAKVEVGVQIVG</sequence>
<name>A0A1C3XU89_9BRAD</name>
<dbReference type="AlphaFoldDB" id="A0A1C3XU89"/>